<dbReference type="PROSITE" id="PS51273">
    <property type="entry name" value="GATASE_TYPE_1"/>
    <property type="match status" value="1"/>
</dbReference>
<proteinExistence type="predicted"/>
<evidence type="ECO:0000313" key="3">
    <source>
        <dbReference type="Proteomes" id="UP000178885"/>
    </source>
</evidence>
<protein>
    <submittedName>
        <fullName evidence="2">Glutamine amidotransferase</fullName>
    </submittedName>
</protein>
<dbReference type="InterPro" id="IPR044992">
    <property type="entry name" value="ChyE-like"/>
</dbReference>
<dbReference type="STRING" id="1817760.A2151_05215"/>
<dbReference type="SUPFAM" id="SSF52317">
    <property type="entry name" value="Class I glutamine amidotransferase-like"/>
    <property type="match status" value="1"/>
</dbReference>
<comment type="caution">
    <text evidence="2">The sequence shown here is derived from an EMBL/GenBank/DDBJ whole genome shotgun (WGS) entry which is preliminary data.</text>
</comment>
<evidence type="ECO:0000259" key="1">
    <source>
        <dbReference type="Pfam" id="PF00117"/>
    </source>
</evidence>
<reference evidence="2 3" key="1">
    <citation type="journal article" date="2016" name="Nat. Commun.">
        <title>Thousands of microbial genomes shed light on interconnected biogeochemical processes in an aquifer system.</title>
        <authorList>
            <person name="Anantharaman K."/>
            <person name="Brown C.T."/>
            <person name="Hug L.A."/>
            <person name="Sharon I."/>
            <person name="Castelle C.J."/>
            <person name="Probst A.J."/>
            <person name="Thomas B.C."/>
            <person name="Singh A."/>
            <person name="Wilkins M.J."/>
            <person name="Karaoz U."/>
            <person name="Brodie E.L."/>
            <person name="Williams K.H."/>
            <person name="Hubbard S.S."/>
            <person name="Banfield J.F."/>
        </authorList>
    </citation>
    <scope>NUCLEOTIDE SEQUENCE [LARGE SCALE GENOMIC DNA]</scope>
</reference>
<dbReference type="PANTHER" id="PTHR42695">
    <property type="entry name" value="GLUTAMINE AMIDOTRANSFERASE YLR126C-RELATED"/>
    <property type="match status" value="1"/>
</dbReference>
<keyword evidence="2" id="KW-0315">Glutamine amidotransferase</keyword>
<dbReference type="InterPro" id="IPR017926">
    <property type="entry name" value="GATASE"/>
</dbReference>
<dbReference type="GO" id="GO:0016740">
    <property type="term" value="F:transferase activity"/>
    <property type="evidence" value="ECO:0007669"/>
    <property type="project" value="UniProtKB-KW"/>
</dbReference>
<name>A0A1F6TSJ2_9PROT</name>
<dbReference type="InterPro" id="IPR029062">
    <property type="entry name" value="Class_I_gatase-like"/>
</dbReference>
<dbReference type="CDD" id="cd01741">
    <property type="entry name" value="GATase1_1"/>
    <property type="match status" value="1"/>
</dbReference>
<dbReference type="Proteomes" id="UP000178885">
    <property type="component" value="Unassembled WGS sequence"/>
</dbReference>
<dbReference type="GO" id="GO:0005829">
    <property type="term" value="C:cytosol"/>
    <property type="evidence" value="ECO:0007669"/>
    <property type="project" value="TreeGrafter"/>
</dbReference>
<dbReference type="FunFam" id="3.40.50.880:FF:000033">
    <property type="entry name" value="Glutamine amidotransferase class-I"/>
    <property type="match status" value="1"/>
</dbReference>
<accession>A0A1F6TSJ2</accession>
<gene>
    <name evidence="2" type="ORF">A2151_05215</name>
</gene>
<dbReference type="Pfam" id="PF00117">
    <property type="entry name" value="GATase"/>
    <property type="match status" value="1"/>
</dbReference>
<dbReference type="EMBL" id="MFSU01000039">
    <property type="protein sequence ID" value="OGI48029.1"/>
    <property type="molecule type" value="Genomic_DNA"/>
</dbReference>
<organism evidence="2 3">
    <name type="scientific">Candidatus Muproteobacteria bacterium RBG_16_65_34</name>
    <dbReference type="NCBI Taxonomy" id="1817760"/>
    <lineage>
        <taxon>Bacteria</taxon>
        <taxon>Pseudomonadati</taxon>
        <taxon>Pseudomonadota</taxon>
        <taxon>Candidatus Muproteobacteria</taxon>
    </lineage>
</organism>
<dbReference type="AlphaFoldDB" id="A0A1F6TSJ2"/>
<dbReference type="PANTHER" id="PTHR42695:SF5">
    <property type="entry name" value="GLUTAMINE AMIDOTRANSFERASE YLR126C-RELATED"/>
    <property type="match status" value="1"/>
</dbReference>
<feature type="domain" description="Glutamine amidotransferase" evidence="1">
    <location>
        <begin position="21"/>
        <end position="178"/>
    </location>
</feature>
<sequence>MNEILIFRHVPHEGPGYLGDYLDRRGLRHRLVRVDRNDPVPESIAGIPALVFMGGPMSVNDPLPWIPKVLHLIKQAVDADIPVLGHCLGGQLISRALGGGITKNPVKEIGWLPVRRNDNPQARAWMGGLPGEFEVYHWHGETFSIPPGATRILASRDCANQAFAIGKTLAFQCHVEMTAAMVRDWARTGAEEIAQARAAGATATVQTEAEQCLDLEARVARMQRIADVFYDRWVQGLG</sequence>
<evidence type="ECO:0000313" key="2">
    <source>
        <dbReference type="EMBL" id="OGI48029.1"/>
    </source>
</evidence>
<dbReference type="Gene3D" id="3.40.50.880">
    <property type="match status" value="1"/>
</dbReference>
<keyword evidence="2" id="KW-0808">Transferase</keyword>